<dbReference type="SMART" id="SM00855">
    <property type="entry name" value="PGAM"/>
    <property type="match status" value="1"/>
</dbReference>
<evidence type="ECO:0000313" key="2">
    <source>
        <dbReference type="EMBL" id="PTQ91120.1"/>
    </source>
</evidence>
<evidence type="ECO:0000256" key="1">
    <source>
        <dbReference type="ARBA" id="ARBA00022801"/>
    </source>
</evidence>
<dbReference type="CDD" id="cd07067">
    <property type="entry name" value="HP_PGM_like"/>
    <property type="match status" value="1"/>
</dbReference>
<keyword evidence="3" id="KW-1185">Reference proteome</keyword>
<keyword evidence="1" id="KW-0378">Hydrolase</keyword>
<dbReference type="OrthoDB" id="4131070at2"/>
<dbReference type="EMBL" id="QAON01000001">
    <property type="protein sequence ID" value="PTQ91120.1"/>
    <property type="molecule type" value="Genomic_DNA"/>
</dbReference>
<organism evidence="2 3">
    <name type="scientific">Agitococcus lubricus</name>
    <dbReference type="NCBI Taxonomy" id="1077255"/>
    <lineage>
        <taxon>Bacteria</taxon>
        <taxon>Pseudomonadati</taxon>
        <taxon>Pseudomonadota</taxon>
        <taxon>Gammaproteobacteria</taxon>
        <taxon>Moraxellales</taxon>
        <taxon>Moraxellaceae</taxon>
        <taxon>Agitococcus</taxon>
    </lineage>
</organism>
<dbReference type="AlphaFoldDB" id="A0A2T5J3D7"/>
<evidence type="ECO:0000313" key="3">
    <source>
        <dbReference type="Proteomes" id="UP000244223"/>
    </source>
</evidence>
<reference evidence="2 3" key="1">
    <citation type="submission" date="2018-04" db="EMBL/GenBank/DDBJ databases">
        <title>Genomic Encyclopedia of Archaeal and Bacterial Type Strains, Phase II (KMG-II): from individual species to whole genera.</title>
        <authorList>
            <person name="Goeker M."/>
        </authorList>
    </citation>
    <scope>NUCLEOTIDE SEQUENCE [LARGE SCALE GENOMIC DNA]</scope>
    <source>
        <strain evidence="2 3">DSM 5822</strain>
    </source>
</reference>
<dbReference type="Gene3D" id="3.40.50.1240">
    <property type="entry name" value="Phosphoglycerate mutase-like"/>
    <property type="match status" value="1"/>
</dbReference>
<dbReference type="Pfam" id="PF00300">
    <property type="entry name" value="His_Phos_1"/>
    <property type="match status" value="1"/>
</dbReference>
<dbReference type="InterPro" id="IPR051021">
    <property type="entry name" value="Mito_Ser/Thr_phosphatase"/>
</dbReference>
<protein>
    <submittedName>
        <fullName evidence="2">Broad specificity phosphatase PhoE</fullName>
    </submittedName>
</protein>
<dbReference type="SUPFAM" id="SSF53254">
    <property type="entry name" value="Phosphoglycerate mutase-like"/>
    <property type="match status" value="1"/>
</dbReference>
<dbReference type="PANTHER" id="PTHR20935:SF0">
    <property type="entry name" value="SERINE_THREONINE-PROTEIN PHOSPHATASE PGAM5, MITOCHONDRIAL"/>
    <property type="match status" value="1"/>
</dbReference>
<dbReference type="Proteomes" id="UP000244223">
    <property type="component" value="Unassembled WGS sequence"/>
</dbReference>
<proteinExistence type="predicted"/>
<dbReference type="InterPro" id="IPR013078">
    <property type="entry name" value="His_Pase_superF_clade-1"/>
</dbReference>
<gene>
    <name evidence="2" type="ORF">C8N29_101192</name>
</gene>
<dbReference type="GO" id="GO:0016787">
    <property type="term" value="F:hydrolase activity"/>
    <property type="evidence" value="ECO:0007669"/>
    <property type="project" value="UniProtKB-KW"/>
</dbReference>
<dbReference type="InterPro" id="IPR029033">
    <property type="entry name" value="His_PPase_superfam"/>
</dbReference>
<name>A0A2T5J3D7_9GAMM</name>
<accession>A0A2T5J3D7</accession>
<sequence>MAAIYLVRHGQASFGAADYDQLSARGEQQAQLLGQWLKDCLLPVEKVYLGQAKRHLQTAQHCLAMTDDLSASAWQSLTGFNEFDHVEILNRYRPDLAEHSAMAQFLAASPNPRKAFQALFSAAVDRWLSGEYDHDYQQTWSAFQQATWQALAQVRAEAANARHIWVFTSGGTITAIVQQLLALDPQQAFTINWNLVNTGVTKLLFSGERLSLSYLNSHGHLEQQHQAELITYR</sequence>
<dbReference type="RefSeq" id="WP_107864146.1">
    <property type="nucleotide sequence ID" value="NZ_QAON01000001.1"/>
</dbReference>
<comment type="caution">
    <text evidence="2">The sequence shown here is derived from an EMBL/GenBank/DDBJ whole genome shotgun (WGS) entry which is preliminary data.</text>
</comment>
<dbReference type="PANTHER" id="PTHR20935">
    <property type="entry name" value="PHOSPHOGLYCERATE MUTASE-RELATED"/>
    <property type="match status" value="1"/>
</dbReference>